<evidence type="ECO:0000259" key="3">
    <source>
        <dbReference type="PROSITE" id="PS50940"/>
    </source>
</evidence>
<reference evidence="4" key="1">
    <citation type="submission" date="2020-11" db="EMBL/GenBank/DDBJ databases">
        <authorList>
            <person name="Tran Van P."/>
        </authorList>
    </citation>
    <scope>NUCLEOTIDE SEQUENCE</scope>
</reference>
<dbReference type="EMBL" id="OA888463">
    <property type="protein sequence ID" value="CAD7283919.1"/>
    <property type="molecule type" value="Genomic_DNA"/>
</dbReference>
<keyword evidence="5" id="KW-1185">Reference proteome</keyword>
<dbReference type="Gene3D" id="2.170.140.10">
    <property type="entry name" value="Chitin binding domain"/>
    <property type="match status" value="1"/>
</dbReference>
<dbReference type="PANTHER" id="PTHR22933:SF43">
    <property type="entry name" value="LP10131P"/>
    <property type="match status" value="1"/>
</dbReference>
<dbReference type="InterPro" id="IPR052976">
    <property type="entry name" value="Scoloptoxin-like"/>
</dbReference>
<dbReference type="Pfam" id="PF01607">
    <property type="entry name" value="CBM_14"/>
    <property type="match status" value="1"/>
</dbReference>
<organism evidence="4">
    <name type="scientific">Notodromas monacha</name>
    <dbReference type="NCBI Taxonomy" id="399045"/>
    <lineage>
        <taxon>Eukaryota</taxon>
        <taxon>Metazoa</taxon>
        <taxon>Ecdysozoa</taxon>
        <taxon>Arthropoda</taxon>
        <taxon>Crustacea</taxon>
        <taxon>Oligostraca</taxon>
        <taxon>Ostracoda</taxon>
        <taxon>Podocopa</taxon>
        <taxon>Podocopida</taxon>
        <taxon>Cypridocopina</taxon>
        <taxon>Cypridoidea</taxon>
        <taxon>Cyprididae</taxon>
        <taxon>Notodromas</taxon>
    </lineage>
</organism>
<sequence length="230" mass="25342">MHPASVSLLVIAVLIGTGFTGPSLAEKSSLSRGITNEKSNNNNNNNYSIALTKNRGRQPRQNVPKPGSLSRPTIQVPPKQQEQRLRIRNEEVDRVFSRKTQDFDVDELPKTTTEKISVISRAIEENVVEPLGLSSGAFSLFGNAQTTFSCDGKPYGYYADVDNGCRIFHICQSSLTESDAPVTRWSFFCGGGTVFNQATLVCDFPENSPPCETSPEYHKDNDAFFKLSPS</sequence>
<dbReference type="GO" id="GO:0005576">
    <property type="term" value="C:extracellular region"/>
    <property type="evidence" value="ECO:0007669"/>
    <property type="project" value="InterPro"/>
</dbReference>
<dbReference type="InterPro" id="IPR002557">
    <property type="entry name" value="Chitin-bd_dom"/>
</dbReference>
<name>A0A7R9GIK9_9CRUS</name>
<dbReference type="InterPro" id="IPR036508">
    <property type="entry name" value="Chitin-bd_dom_sf"/>
</dbReference>
<evidence type="ECO:0000256" key="1">
    <source>
        <dbReference type="SAM" id="MobiDB-lite"/>
    </source>
</evidence>
<feature type="chain" id="PRO_5036403315" description="Chitin-binding type-2 domain-containing protein" evidence="2">
    <location>
        <begin position="26"/>
        <end position="230"/>
    </location>
</feature>
<dbReference type="SMART" id="SM00494">
    <property type="entry name" value="ChtBD2"/>
    <property type="match status" value="1"/>
</dbReference>
<evidence type="ECO:0000256" key="2">
    <source>
        <dbReference type="SAM" id="SignalP"/>
    </source>
</evidence>
<dbReference type="OrthoDB" id="6363509at2759"/>
<dbReference type="SUPFAM" id="SSF57625">
    <property type="entry name" value="Invertebrate chitin-binding proteins"/>
    <property type="match status" value="1"/>
</dbReference>
<proteinExistence type="predicted"/>
<dbReference type="EMBL" id="CAJPEX010006426">
    <property type="protein sequence ID" value="CAG0924071.1"/>
    <property type="molecule type" value="Genomic_DNA"/>
</dbReference>
<dbReference type="GO" id="GO:0008061">
    <property type="term" value="F:chitin binding"/>
    <property type="evidence" value="ECO:0007669"/>
    <property type="project" value="InterPro"/>
</dbReference>
<dbReference type="PROSITE" id="PS50940">
    <property type="entry name" value="CHIT_BIND_II"/>
    <property type="match status" value="1"/>
</dbReference>
<feature type="region of interest" description="Disordered" evidence="1">
    <location>
        <begin position="32"/>
        <end position="83"/>
    </location>
</feature>
<dbReference type="Proteomes" id="UP000678499">
    <property type="component" value="Unassembled WGS sequence"/>
</dbReference>
<protein>
    <recommendedName>
        <fullName evidence="3">Chitin-binding type-2 domain-containing protein</fullName>
    </recommendedName>
</protein>
<feature type="domain" description="Chitin-binding type-2" evidence="3">
    <location>
        <begin position="147"/>
        <end position="213"/>
    </location>
</feature>
<evidence type="ECO:0000313" key="4">
    <source>
        <dbReference type="EMBL" id="CAD7283919.1"/>
    </source>
</evidence>
<keyword evidence="2" id="KW-0732">Signal</keyword>
<dbReference type="AlphaFoldDB" id="A0A7R9GIK9"/>
<accession>A0A7R9GIK9</accession>
<evidence type="ECO:0000313" key="5">
    <source>
        <dbReference type="Proteomes" id="UP000678499"/>
    </source>
</evidence>
<dbReference type="PANTHER" id="PTHR22933">
    <property type="entry name" value="FI18007P1-RELATED"/>
    <property type="match status" value="1"/>
</dbReference>
<feature type="signal peptide" evidence="2">
    <location>
        <begin position="1"/>
        <end position="25"/>
    </location>
</feature>
<gene>
    <name evidence="4" type="ORF">NMOB1V02_LOCUS11527</name>
</gene>